<feature type="binding site" evidence="9">
    <location>
        <position position="290"/>
    </location>
    <ligand>
        <name>Mg(2+)</name>
        <dbReference type="ChEBI" id="CHEBI:18420"/>
    </ligand>
</feature>
<dbReference type="HAMAP" id="MF_00318">
    <property type="entry name" value="Enolase"/>
    <property type="match status" value="1"/>
</dbReference>
<reference evidence="12 13" key="1">
    <citation type="submission" date="2019-03" db="EMBL/GenBank/DDBJ databases">
        <title>Single cell metagenomics reveals metabolic interactions within the superorganism composed of flagellate Streblomastix strix and complex community of Bacteroidetes bacteria on its surface.</title>
        <authorList>
            <person name="Treitli S.C."/>
            <person name="Kolisko M."/>
            <person name="Husnik F."/>
            <person name="Keeling P."/>
            <person name="Hampl V."/>
        </authorList>
    </citation>
    <scope>NUCLEOTIDE SEQUENCE [LARGE SCALE GENOMIC DNA]</scope>
    <source>
        <strain evidence="12">ST1C</strain>
    </source>
</reference>
<evidence type="ECO:0000259" key="10">
    <source>
        <dbReference type="SMART" id="SM01192"/>
    </source>
</evidence>
<dbReference type="PIRSF" id="PIRSF001400">
    <property type="entry name" value="Enolase"/>
    <property type="match status" value="1"/>
</dbReference>
<dbReference type="SFLD" id="SFLDG00178">
    <property type="entry name" value="enolase"/>
    <property type="match status" value="1"/>
</dbReference>
<dbReference type="InterPro" id="IPR000941">
    <property type="entry name" value="Enolase"/>
</dbReference>
<evidence type="ECO:0000256" key="2">
    <source>
        <dbReference type="ARBA" id="ARBA00009604"/>
    </source>
</evidence>
<feature type="binding site" evidence="8">
    <location>
        <position position="318"/>
    </location>
    <ligand>
        <name>substrate</name>
    </ligand>
</feature>
<dbReference type="UniPathway" id="UPA00109">
    <property type="reaction ID" value="UER00187"/>
</dbReference>
<comment type="cofactor">
    <cofactor evidence="9">
        <name>Mg(2+)</name>
        <dbReference type="ChEBI" id="CHEBI:18420"/>
    </cofactor>
    <text evidence="9">Mg(2+) is required for catalysis and for stabilizing the dimer.</text>
</comment>
<evidence type="ECO:0000256" key="3">
    <source>
        <dbReference type="ARBA" id="ARBA00012058"/>
    </source>
</evidence>
<dbReference type="AlphaFoldDB" id="A0A5J4V5I0"/>
<dbReference type="SMART" id="SM01193">
    <property type="entry name" value="Enolase_N"/>
    <property type="match status" value="1"/>
</dbReference>
<proteinExistence type="inferred from homology"/>
<evidence type="ECO:0000313" key="13">
    <source>
        <dbReference type="Proteomes" id="UP000324800"/>
    </source>
</evidence>
<name>A0A5J4V5I0_9EUKA</name>
<comment type="caution">
    <text evidence="12">The sequence shown here is derived from an EMBL/GenBank/DDBJ whole genome shotgun (WGS) entry which is preliminary data.</text>
</comment>
<feature type="binding site" evidence="8">
    <location>
        <position position="155"/>
    </location>
    <ligand>
        <name>substrate</name>
    </ligand>
</feature>
<sequence>MAIKKIHAREILDSRALPTVECDLYTEKGLFRAAVPSGASTGIYEALELRDGGKRFNGKSVQTAVRNVNDKIAPKLLGKSVLDQRGIDKIMIDLDGTDKKKNLGANAILAVSMAVARAAAAEKGLPLYRYLAQLAGNKELRLPVPCLNVINGGKHAGNTLPIQEFMIAPAGASTFEEAIRMGAEIYNILKGIIKAKFGIDATNVGDEGGFAPPVLDIFEPLEILVEAIEKAGYTGKVRICLDSAASEFHDDKDNTYNLGFKAKTPEKITGEEFQHKYLQMAEKYPIASFEDPFDQDDFASYGKLTEALKAKGVQVVGDDLLVTNVERIKMALEKKACNSLLLKVNQIGTVTEAIDAALLALKNGWSVMVSHRSGETEDTFIADLAVGIGCGQLKTGAPCRGERTAKYNQLLRIEEELGKEAKYGYDKWKK</sequence>
<comment type="pathway">
    <text evidence="1">Carbohydrate degradation; glycolysis; pyruvate from D-glyceraldehyde 3-phosphate: step 4/5.</text>
</comment>
<dbReference type="EC" id="4.2.1.11" evidence="3"/>
<keyword evidence="6" id="KW-0456">Lyase</keyword>
<dbReference type="GO" id="GO:0000015">
    <property type="term" value="C:phosphopyruvate hydratase complex"/>
    <property type="evidence" value="ECO:0007669"/>
    <property type="project" value="InterPro"/>
</dbReference>
<feature type="binding site" evidence="8">
    <location>
        <position position="394"/>
    </location>
    <ligand>
        <name>substrate</name>
    </ligand>
</feature>
<evidence type="ECO:0000259" key="11">
    <source>
        <dbReference type="SMART" id="SM01193"/>
    </source>
</evidence>
<comment type="similarity">
    <text evidence="2">Belongs to the enolase family.</text>
</comment>
<dbReference type="EMBL" id="SNRW01009382">
    <property type="protein sequence ID" value="KAA6378089.1"/>
    <property type="molecule type" value="Genomic_DNA"/>
</dbReference>
<feature type="binding site" evidence="9">
    <location>
        <position position="318"/>
    </location>
    <ligand>
        <name>Mg(2+)</name>
        <dbReference type="ChEBI" id="CHEBI:18420"/>
    </ligand>
</feature>
<keyword evidence="9" id="KW-0479">Metal-binding</keyword>
<evidence type="ECO:0000256" key="9">
    <source>
        <dbReference type="PIRSR" id="PIRSR001400-3"/>
    </source>
</evidence>
<dbReference type="SFLD" id="SFLDS00001">
    <property type="entry name" value="Enolase"/>
    <property type="match status" value="1"/>
</dbReference>
<feature type="binding site" evidence="8">
    <location>
        <begin position="370"/>
        <end position="373"/>
    </location>
    <ligand>
        <name>substrate</name>
    </ligand>
</feature>
<dbReference type="SMART" id="SM01192">
    <property type="entry name" value="Enolase_C"/>
    <property type="match status" value="1"/>
</dbReference>
<evidence type="ECO:0000256" key="6">
    <source>
        <dbReference type="ARBA" id="ARBA00023239"/>
    </source>
</evidence>
<feature type="active site" description="Proton donor" evidence="7">
    <location>
        <position position="207"/>
    </location>
</feature>
<feature type="domain" description="Enolase N-terminal" evidence="11">
    <location>
        <begin position="3"/>
        <end position="131"/>
    </location>
</feature>
<dbReference type="CDD" id="cd03313">
    <property type="entry name" value="enolase"/>
    <property type="match status" value="1"/>
</dbReference>
<dbReference type="GO" id="GO:0006096">
    <property type="term" value="P:glycolytic process"/>
    <property type="evidence" value="ECO:0007669"/>
    <property type="project" value="UniProtKB-UniPathway"/>
</dbReference>
<dbReference type="Gene3D" id="3.20.20.120">
    <property type="entry name" value="Enolase-like C-terminal domain"/>
    <property type="match status" value="1"/>
</dbReference>
<accession>A0A5J4V5I0</accession>
<dbReference type="SUPFAM" id="SSF54826">
    <property type="entry name" value="Enolase N-terminal domain-like"/>
    <property type="match status" value="1"/>
</dbReference>
<feature type="binding site" evidence="8">
    <location>
        <position position="290"/>
    </location>
    <ligand>
        <name>substrate</name>
    </ligand>
</feature>
<feature type="domain" description="Enolase C-terminal TIM barrel" evidence="10">
    <location>
        <begin position="139"/>
        <end position="430"/>
    </location>
</feature>
<dbReference type="PANTHER" id="PTHR11902:SF1">
    <property type="entry name" value="ENOLASE"/>
    <property type="match status" value="1"/>
</dbReference>
<feature type="active site" description="Proton acceptor" evidence="7">
    <location>
        <position position="343"/>
    </location>
</feature>
<dbReference type="Pfam" id="PF03952">
    <property type="entry name" value="Enolase_N"/>
    <property type="match status" value="1"/>
</dbReference>
<organism evidence="12 13">
    <name type="scientific">Streblomastix strix</name>
    <dbReference type="NCBI Taxonomy" id="222440"/>
    <lineage>
        <taxon>Eukaryota</taxon>
        <taxon>Metamonada</taxon>
        <taxon>Preaxostyla</taxon>
        <taxon>Oxymonadida</taxon>
        <taxon>Streblomastigidae</taxon>
        <taxon>Streblomastix</taxon>
    </lineage>
</organism>
<evidence type="ECO:0000256" key="1">
    <source>
        <dbReference type="ARBA" id="ARBA00005031"/>
    </source>
</evidence>
<feature type="binding site" evidence="9">
    <location>
        <position position="242"/>
    </location>
    <ligand>
        <name>Mg(2+)</name>
        <dbReference type="ChEBI" id="CHEBI:18420"/>
    </ligand>
</feature>
<dbReference type="InterPro" id="IPR020811">
    <property type="entry name" value="Enolase_N"/>
</dbReference>
<dbReference type="SFLD" id="SFLDF00002">
    <property type="entry name" value="enolase"/>
    <property type="match status" value="1"/>
</dbReference>
<dbReference type="Proteomes" id="UP000324800">
    <property type="component" value="Unassembled WGS sequence"/>
</dbReference>
<evidence type="ECO:0000256" key="8">
    <source>
        <dbReference type="PIRSR" id="PIRSR001400-2"/>
    </source>
</evidence>
<protein>
    <recommendedName>
        <fullName evidence="3">phosphopyruvate hydratase</fullName>
        <ecNumber evidence="3">4.2.1.11</ecNumber>
    </recommendedName>
</protein>
<dbReference type="PROSITE" id="PS00164">
    <property type="entry name" value="ENOLASE"/>
    <property type="match status" value="1"/>
</dbReference>
<evidence type="ECO:0000256" key="5">
    <source>
        <dbReference type="ARBA" id="ARBA00023152"/>
    </source>
</evidence>
<dbReference type="NCBIfam" id="TIGR01060">
    <property type="entry name" value="eno"/>
    <property type="match status" value="1"/>
</dbReference>
<dbReference type="PANTHER" id="PTHR11902">
    <property type="entry name" value="ENOLASE"/>
    <property type="match status" value="1"/>
</dbReference>
<dbReference type="GO" id="GO:0000287">
    <property type="term" value="F:magnesium ion binding"/>
    <property type="evidence" value="ECO:0007669"/>
    <property type="project" value="InterPro"/>
</dbReference>
<dbReference type="InterPro" id="IPR020810">
    <property type="entry name" value="Enolase_C"/>
</dbReference>
<gene>
    <name evidence="12" type="ORF">EZS28_026383</name>
</gene>
<dbReference type="FunFam" id="3.20.20.120:FF:000002">
    <property type="entry name" value="Enolase 1"/>
    <property type="match status" value="1"/>
</dbReference>
<keyword evidence="4 9" id="KW-0460">Magnesium</keyword>
<dbReference type="OrthoDB" id="1739814at2759"/>
<dbReference type="InterPro" id="IPR036849">
    <property type="entry name" value="Enolase-like_C_sf"/>
</dbReference>
<dbReference type="PRINTS" id="PR00148">
    <property type="entry name" value="ENOLASE"/>
</dbReference>
<feature type="binding site" evidence="8">
    <location>
        <position position="164"/>
    </location>
    <ligand>
        <name>substrate</name>
    </ligand>
</feature>
<dbReference type="FunFam" id="3.30.390.10:FF:000001">
    <property type="entry name" value="Enolase"/>
    <property type="match status" value="1"/>
</dbReference>
<evidence type="ECO:0000256" key="4">
    <source>
        <dbReference type="ARBA" id="ARBA00022842"/>
    </source>
</evidence>
<dbReference type="Gene3D" id="3.30.390.10">
    <property type="entry name" value="Enolase-like, N-terminal domain"/>
    <property type="match status" value="1"/>
</dbReference>
<evidence type="ECO:0000256" key="7">
    <source>
        <dbReference type="PIRSR" id="PIRSR001400-1"/>
    </source>
</evidence>
<dbReference type="GO" id="GO:0004634">
    <property type="term" value="F:phosphopyruvate hydratase activity"/>
    <property type="evidence" value="ECO:0007669"/>
    <property type="project" value="UniProtKB-EC"/>
</dbReference>
<dbReference type="Pfam" id="PF00113">
    <property type="entry name" value="Enolase_C"/>
    <property type="match status" value="1"/>
</dbReference>
<dbReference type="SUPFAM" id="SSF51604">
    <property type="entry name" value="Enolase C-terminal domain-like"/>
    <property type="match status" value="1"/>
</dbReference>
<keyword evidence="5" id="KW-0324">Glycolysis</keyword>
<dbReference type="InterPro" id="IPR020809">
    <property type="entry name" value="Enolase_CS"/>
</dbReference>
<dbReference type="InterPro" id="IPR029017">
    <property type="entry name" value="Enolase-like_N"/>
</dbReference>
<evidence type="ECO:0000313" key="12">
    <source>
        <dbReference type="EMBL" id="KAA6378089.1"/>
    </source>
</evidence>